<dbReference type="EMBL" id="FXAH01000004">
    <property type="protein sequence ID" value="SMF22120.1"/>
    <property type="molecule type" value="Genomic_DNA"/>
</dbReference>
<keyword evidence="2" id="KW-1185">Reference proteome</keyword>
<gene>
    <name evidence="1" type="ORF">SAMN06295900_10469</name>
</gene>
<protein>
    <submittedName>
        <fullName evidence="1">Glutaredoxin-like domain</fullName>
    </submittedName>
</protein>
<proteinExistence type="predicted"/>
<name>A0A1X7DUM7_TRICW</name>
<organism evidence="1 2">
    <name type="scientific">Trinickia caryophylli</name>
    <name type="common">Paraburkholderia caryophylli</name>
    <dbReference type="NCBI Taxonomy" id="28094"/>
    <lineage>
        <taxon>Bacteria</taxon>
        <taxon>Pseudomonadati</taxon>
        <taxon>Pseudomonadota</taxon>
        <taxon>Betaproteobacteria</taxon>
        <taxon>Burkholderiales</taxon>
        <taxon>Burkholderiaceae</taxon>
        <taxon>Trinickia</taxon>
    </lineage>
</organism>
<dbReference type="Gene3D" id="3.40.30.10">
    <property type="entry name" value="Glutaredoxin"/>
    <property type="match status" value="1"/>
</dbReference>
<dbReference type="RefSeq" id="WP_386092097.1">
    <property type="nucleotide sequence ID" value="NZ_BSQD01000005.1"/>
</dbReference>
<dbReference type="AlphaFoldDB" id="A0A1X7DUM7"/>
<dbReference type="GeneID" id="95551307"/>
<dbReference type="InterPro" id="IPR036249">
    <property type="entry name" value="Thioredoxin-like_sf"/>
</dbReference>
<dbReference type="Proteomes" id="UP000192911">
    <property type="component" value="Unassembled WGS sequence"/>
</dbReference>
<evidence type="ECO:0000313" key="2">
    <source>
        <dbReference type="Proteomes" id="UP000192911"/>
    </source>
</evidence>
<accession>A0A1X7DUM7</accession>
<reference evidence="2" key="1">
    <citation type="submission" date="2017-04" db="EMBL/GenBank/DDBJ databases">
        <authorList>
            <person name="Varghese N."/>
            <person name="Submissions S."/>
        </authorList>
    </citation>
    <scope>NUCLEOTIDE SEQUENCE [LARGE SCALE GENOMIC DNA]</scope>
    <source>
        <strain evidence="2">Ballard 720</strain>
    </source>
</reference>
<dbReference type="STRING" id="28094.SAMN06295900_10469"/>
<dbReference type="SUPFAM" id="SSF52833">
    <property type="entry name" value="Thioredoxin-like"/>
    <property type="match status" value="1"/>
</dbReference>
<evidence type="ECO:0000313" key="1">
    <source>
        <dbReference type="EMBL" id="SMF22120.1"/>
    </source>
</evidence>
<sequence>MTAPTAMAGQSPQQALQPNARLIVYGRQWCHLCEEMLAALAPVAAEFGARIEVIDVDTDPVLEARYDELVPVLMLDGIELSRYRLDEPRVRAALDARRAGGTAKSA</sequence>
<dbReference type="Pfam" id="PF05768">
    <property type="entry name" value="Glrx-like"/>
    <property type="match status" value="1"/>
</dbReference>
<dbReference type="InterPro" id="IPR008554">
    <property type="entry name" value="Glutaredoxin-like"/>
</dbReference>